<feature type="compositionally biased region" description="Acidic residues" evidence="7">
    <location>
        <begin position="430"/>
        <end position="440"/>
    </location>
</feature>
<reference evidence="11" key="1">
    <citation type="submission" date="2025-08" db="UniProtKB">
        <authorList>
            <consortium name="RefSeq"/>
        </authorList>
    </citation>
    <scope>IDENTIFICATION</scope>
    <source>
        <tissue evidence="11">Muscle</tissue>
    </source>
</reference>
<dbReference type="InterPro" id="IPR031160">
    <property type="entry name" value="F_BAR_dom"/>
</dbReference>
<feature type="domain" description="F-BAR" evidence="9">
    <location>
        <begin position="3"/>
        <end position="179"/>
    </location>
</feature>
<dbReference type="InterPro" id="IPR036168">
    <property type="entry name" value="AP2_Mu_C_sf"/>
</dbReference>
<evidence type="ECO:0000256" key="7">
    <source>
        <dbReference type="SAM" id="MobiDB-lite"/>
    </source>
</evidence>
<evidence type="ECO:0000259" key="8">
    <source>
        <dbReference type="PROSITE" id="PS51072"/>
    </source>
</evidence>
<feature type="region of interest" description="Disordered" evidence="7">
    <location>
        <begin position="535"/>
        <end position="608"/>
    </location>
</feature>
<name>A0ABM1T3Q5_LIMPO</name>
<evidence type="ECO:0000256" key="6">
    <source>
        <dbReference type="PROSITE-ProRule" id="PRU01077"/>
    </source>
</evidence>
<dbReference type="Gene3D" id="1.20.1270.60">
    <property type="entry name" value="Arfaptin homology (AH) domain/BAR domain"/>
    <property type="match status" value="1"/>
</dbReference>
<dbReference type="InterPro" id="IPR054713">
    <property type="entry name" value="GMIP/FCHO2-like_FCH"/>
</dbReference>
<dbReference type="InterPro" id="IPR001060">
    <property type="entry name" value="FCH_dom"/>
</dbReference>
<feature type="compositionally biased region" description="Low complexity" evidence="7">
    <location>
        <begin position="381"/>
        <end position="392"/>
    </location>
</feature>
<feature type="compositionally biased region" description="Basic residues" evidence="7">
    <location>
        <begin position="410"/>
        <end position="421"/>
    </location>
</feature>
<dbReference type="RefSeq" id="XP_022250511.1">
    <property type="nucleotide sequence ID" value="XM_022394803.1"/>
</dbReference>
<feature type="domain" description="MHD" evidence="8">
    <location>
        <begin position="715"/>
        <end position="991"/>
    </location>
</feature>
<feature type="compositionally biased region" description="Low complexity" evidence="7">
    <location>
        <begin position="636"/>
        <end position="657"/>
    </location>
</feature>
<evidence type="ECO:0000256" key="4">
    <source>
        <dbReference type="ARBA" id="ARBA00023054"/>
    </source>
</evidence>
<gene>
    <name evidence="11" type="primary">LOC106466717</name>
</gene>
<evidence type="ECO:0000256" key="5">
    <source>
        <dbReference type="ARBA" id="ARBA00023176"/>
    </source>
</evidence>
<dbReference type="InterPro" id="IPR027267">
    <property type="entry name" value="AH/BAR_dom_sf"/>
</dbReference>
<evidence type="ECO:0000313" key="10">
    <source>
        <dbReference type="Proteomes" id="UP000694941"/>
    </source>
</evidence>
<feature type="region of interest" description="Disordered" evidence="7">
    <location>
        <begin position="625"/>
        <end position="686"/>
    </location>
</feature>
<evidence type="ECO:0000256" key="1">
    <source>
        <dbReference type="ARBA" id="ARBA00004283"/>
    </source>
</evidence>
<dbReference type="PANTHER" id="PTHR23065">
    <property type="entry name" value="PROLINE-SERINE-THREONINE PHOSPHATASE INTERACTING PROTEIN 1"/>
    <property type="match status" value="1"/>
</dbReference>
<dbReference type="Pfam" id="PF22699">
    <property type="entry name" value="GMIP-like_FCH"/>
    <property type="match status" value="1"/>
</dbReference>
<evidence type="ECO:0000256" key="3">
    <source>
        <dbReference type="ARBA" id="ARBA00022583"/>
    </source>
</evidence>
<dbReference type="Pfam" id="PF10291">
    <property type="entry name" value="muHD"/>
    <property type="match status" value="1"/>
</dbReference>
<feature type="compositionally biased region" description="Basic and acidic residues" evidence="7">
    <location>
        <begin position="458"/>
        <end position="468"/>
    </location>
</feature>
<dbReference type="GeneID" id="106466717"/>
<keyword evidence="10" id="KW-1185">Reference proteome</keyword>
<comment type="similarity">
    <text evidence="2">Belongs to the FCHO family.</text>
</comment>
<dbReference type="PROSITE" id="PS51072">
    <property type="entry name" value="MHD"/>
    <property type="match status" value="1"/>
</dbReference>
<dbReference type="InterPro" id="IPR028565">
    <property type="entry name" value="MHD"/>
</dbReference>
<dbReference type="SUPFAM" id="SSF103657">
    <property type="entry name" value="BAR/IMD domain-like"/>
    <property type="match status" value="1"/>
</dbReference>
<dbReference type="InterPro" id="IPR018808">
    <property type="entry name" value="Muniscin_C"/>
</dbReference>
<evidence type="ECO:0000313" key="11">
    <source>
        <dbReference type="RefSeq" id="XP_022250511.1"/>
    </source>
</evidence>
<keyword evidence="4 6" id="KW-0175">Coiled coil</keyword>
<feature type="compositionally biased region" description="Low complexity" evidence="7">
    <location>
        <begin position="570"/>
        <end position="587"/>
    </location>
</feature>
<sequence length="991" mass="109759">MPVDFRDYFWGEKNNGFDVLYHNMKYGQTASKELVDFFRERSGIEEAQSKLLTKLAKQAGSACSNGTFAPLWQVLKVSTEKLSSLHSEMVQRIQDLVKEVHKYCDEQHKKHKLVKEEESGTLEVVQSIQQTITSLSKAKETYNSRCLEVEKLRKENSSPKDFEKAELKCKKACEDYKSYVDKYSHVREEFQKKMTVSCQHFLNHPLLARKSFSSELPLCSITKSSYKFFALACITICKLPCRRLYLLPARLLRLQLGNSTLELSAIIHREIDHYLSQPSSHNVAQLPPEQAKPIRHNVDVFDNVNVVICPLKGQSVLRRQICPPLVRSALQTLHRSTMERIQVKKKLASMCMRWHFAGGGHDIDISPTPSQNVTPAAVFASSTSGSTSENNEQLSRTTFRGSKWFLKSKREKRKEKKKKKKESQCRIDDQAEAPEKDDEENARTLTVEVDDEGFTIRPHSEGKDEKEAFYSSSDADSDEEEKERKIHIEIKPLSNGAPMSASVDELRATVGTLSLSPLSQTTQSHPETLYLRLKNRRTYSSAASTPEDGPMKRSISASHPISKGDSDILSFSTPNASSASTPTGTSGRMQSPLSFGSTSIGPSADTTPTVDRYAALSELFSEAAHNSVSTSEPSQVPSNSSRVSTPTSSIGPPLSALPRPPSRRAVENSTRGRMSPSPMPRAESIGSLTSDFKTTSMPVGSSRGPSPLTIGICDTIPLAVAFQEVVHAYFKGTDETKCQVRLMGDVKVSFPAGIVQVLANNPNPASLSFRISKTGKLENILPNKQLILQDTSQSTVDSYLFEFNMPALTGLLRKQYEQAPNASYFNIDILKYHIKSLPGAKSTPLHLVAYWKCEPRTTNLRIDYKYNPSALASMTPVSNITVIVPVDGGVNDMQSKPSGTWNAENQRVIWRIPELSHRSEGAGIGSLRARFDLSTGPSTPGTLIAQFSCQGTSLSGADFELACTGYRLSLVKKQVMAGKYLCEADQTTSYA</sequence>
<proteinExistence type="inferred from homology"/>
<feature type="region of interest" description="Disordered" evidence="7">
    <location>
        <begin position="410"/>
        <end position="484"/>
    </location>
</feature>
<dbReference type="PROSITE" id="PS51741">
    <property type="entry name" value="F_BAR"/>
    <property type="match status" value="1"/>
</dbReference>
<feature type="compositionally biased region" description="Polar residues" evidence="7">
    <location>
        <begin position="588"/>
        <end position="608"/>
    </location>
</feature>
<evidence type="ECO:0000259" key="9">
    <source>
        <dbReference type="PROSITE" id="PS51741"/>
    </source>
</evidence>
<dbReference type="SMART" id="SM00055">
    <property type="entry name" value="FCH"/>
    <property type="match status" value="1"/>
</dbReference>
<feature type="region of interest" description="Disordered" evidence="7">
    <location>
        <begin position="363"/>
        <end position="396"/>
    </location>
</feature>
<keyword evidence="5" id="KW-0472">Membrane</keyword>
<dbReference type="Proteomes" id="UP000694941">
    <property type="component" value="Unplaced"/>
</dbReference>
<keyword evidence="3" id="KW-0254">Endocytosis</keyword>
<accession>A0ABM1T3Q5</accession>
<dbReference type="SUPFAM" id="SSF49447">
    <property type="entry name" value="Second domain of Mu2 adaptin subunit (ap50) of ap2 adaptor"/>
    <property type="match status" value="1"/>
</dbReference>
<keyword evidence="5" id="KW-0168">Coated pit</keyword>
<comment type="subcellular location">
    <subcellularLocation>
        <location evidence="1">Membrane</location>
        <location evidence="1">Clathrin-coated pit</location>
        <topology evidence="1">Peripheral membrane protein</topology>
        <orientation evidence="1">Cytoplasmic side</orientation>
    </subcellularLocation>
</comment>
<feature type="compositionally biased region" description="Polar residues" evidence="7">
    <location>
        <begin position="625"/>
        <end position="635"/>
    </location>
</feature>
<organism evidence="10 11">
    <name type="scientific">Limulus polyphemus</name>
    <name type="common">Atlantic horseshoe crab</name>
    <dbReference type="NCBI Taxonomy" id="6850"/>
    <lineage>
        <taxon>Eukaryota</taxon>
        <taxon>Metazoa</taxon>
        <taxon>Ecdysozoa</taxon>
        <taxon>Arthropoda</taxon>
        <taxon>Chelicerata</taxon>
        <taxon>Merostomata</taxon>
        <taxon>Xiphosura</taxon>
        <taxon>Limulidae</taxon>
        <taxon>Limulus</taxon>
    </lineage>
</organism>
<dbReference type="PANTHER" id="PTHR23065:SF15">
    <property type="entry name" value="AT02057P"/>
    <property type="match status" value="1"/>
</dbReference>
<evidence type="ECO:0000256" key="2">
    <source>
        <dbReference type="ARBA" id="ARBA00011064"/>
    </source>
</evidence>
<protein>
    <submittedName>
        <fullName evidence="11">F-BAR domain only protein 2-like</fullName>
    </submittedName>
</protein>